<evidence type="ECO:0000259" key="1">
    <source>
        <dbReference type="Pfam" id="PF01592"/>
    </source>
</evidence>
<dbReference type="GO" id="GO:0016226">
    <property type="term" value="P:iron-sulfur cluster assembly"/>
    <property type="evidence" value="ECO:0007669"/>
    <property type="project" value="InterPro"/>
</dbReference>
<dbReference type="RefSeq" id="WP_243335474.1">
    <property type="nucleotide sequence ID" value="NZ_AP027081.1"/>
</dbReference>
<keyword evidence="3" id="KW-1185">Reference proteome</keyword>
<dbReference type="KEGG" id="msea:METESE_22760"/>
<dbReference type="AlphaFoldDB" id="A0AA48KGD1"/>
<dbReference type="SUPFAM" id="SSF82649">
    <property type="entry name" value="SufE/NifU"/>
    <property type="match status" value="1"/>
</dbReference>
<dbReference type="InterPro" id="IPR002871">
    <property type="entry name" value="NIF_FeS_clus_asmbl_NifU_N"/>
</dbReference>
<reference evidence="2" key="1">
    <citation type="journal article" date="2023" name="Int. J. Syst. Evol. Microbiol.">
        <title>Mesoterricola silvestris gen. nov., sp. nov., Mesoterricola sediminis sp. nov., Geothrix oryzae sp. nov., Geothrix edaphica sp. nov., Geothrix rubra sp. nov., and Geothrix limicola sp. nov., six novel members of Acidobacteriota isolated from soils.</title>
        <authorList>
            <person name="Itoh H."/>
            <person name="Sugisawa Y."/>
            <person name="Mise K."/>
            <person name="Xu Z."/>
            <person name="Kuniyasu M."/>
            <person name="Ushijima N."/>
            <person name="Kawano K."/>
            <person name="Kobayashi E."/>
            <person name="Shiratori Y."/>
            <person name="Masuda Y."/>
            <person name="Senoo K."/>
        </authorList>
    </citation>
    <scope>NUCLEOTIDE SEQUENCE</scope>
    <source>
        <strain evidence="2">W786</strain>
    </source>
</reference>
<dbReference type="Pfam" id="PF01592">
    <property type="entry name" value="NifU_N"/>
    <property type="match status" value="1"/>
</dbReference>
<proteinExistence type="predicted"/>
<accession>A0AA48KGD1</accession>
<evidence type="ECO:0000313" key="3">
    <source>
        <dbReference type="Proteomes" id="UP001228113"/>
    </source>
</evidence>
<feature type="domain" description="NIF system FeS cluster assembly NifU N-terminal" evidence="1">
    <location>
        <begin position="13"/>
        <end position="118"/>
    </location>
</feature>
<gene>
    <name evidence="2" type="ORF">METESE_22760</name>
</gene>
<sequence length="131" mass="13666">MVWIGAVGARIVPANFGPLRGHHAHARVEGSCGDTMEMWAVLDGPRIVRASFTSDGCETSVACGSAAAHLARGLVLDEVRRLRPLDVLEALGIADGEEAEEAHHCADLALTTLVRALQAPVPAPSAADAPR</sequence>
<evidence type="ECO:0000313" key="2">
    <source>
        <dbReference type="EMBL" id="BDU77318.1"/>
    </source>
</evidence>
<dbReference type="GO" id="GO:0005506">
    <property type="term" value="F:iron ion binding"/>
    <property type="evidence" value="ECO:0007669"/>
    <property type="project" value="InterPro"/>
</dbReference>
<name>A0AA48KGD1_9BACT</name>
<dbReference type="Gene3D" id="3.90.1010.10">
    <property type="match status" value="1"/>
</dbReference>
<protein>
    <recommendedName>
        <fullName evidence="1">NIF system FeS cluster assembly NifU N-terminal domain-containing protein</fullName>
    </recommendedName>
</protein>
<dbReference type="EMBL" id="AP027081">
    <property type="protein sequence ID" value="BDU77318.1"/>
    <property type="molecule type" value="Genomic_DNA"/>
</dbReference>
<dbReference type="Proteomes" id="UP001228113">
    <property type="component" value="Chromosome"/>
</dbReference>
<organism evidence="2 3">
    <name type="scientific">Mesoterricola sediminis</name>
    <dbReference type="NCBI Taxonomy" id="2927980"/>
    <lineage>
        <taxon>Bacteria</taxon>
        <taxon>Pseudomonadati</taxon>
        <taxon>Acidobacteriota</taxon>
        <taxon>Holophagae</taxon>
        <taxon>Holophagales</taxon>
        <taxon>Holophagaceae</taxon>
        <taxon>Mesoterricola</taxon>
    </lineage>
</organism>
<dbReference type="GO" id="GO:0051536">
    <property type="term" value="F:iron-sulfur cluster binding"/>
    <property type="evidence" value="ECO:0007669"/>
    <property type="project" value="InterPro"/>
</dbReference>
<dbReference type="CDD" id="cd06664">
    <property type="entry name" value="IscU_like"/>
    <property type="match status" value="1"/>
</dbReference>